<name>A0ABY6HRZ5_9ARCH</name>
<accession>A0ABY6HRZ5</accession>
<keyword evidence="2 3" id="KW-0802">TPR repeat</keyword>
<evidence type="ECO:0000313" key="4">
    <source>
        <dbReference type="EMBL" id="UYP45642.1"/>
    </source>
</evidence>
<dbReference type="SUPFAM" id="SSF48452">
    <property type="entry name" value="TPR-like"/>
    <property type="match status" value="1"/>
</dbReference>
<feature type="repeat" description="TPR" evidence="3">
    <location>
        <begin position="240"/>
        <end position="273"/>
    </location>
</feature>
<dbReference type="Pfam" id="PF13181">
    <property type="entry name" value="TPR_8"/>
    <property type="match status" value="2"/>
</dbReference>
<evidence type="ECO:0000313" key="5">
    <source>
        <dbReference type="Proteomes" id="UP001208689"/>
    </source>
</evidence>
<evidence type="ECO:0000256" key="1">
    <source>
        <dbReference type="ARBA" id="ARBA00022737"/>
    </source>
</evidence>
<dbReference type="Proteomes" id="UP001208689">
    <property type="component" value="Chromosome"/>
</dbReference>
<reference evidence="4" key="1">
    <citation type="submission" date="2022-09" db="EMBL/GenBank/DDBJ databases">
        <title>Actin cytoskeleton and complex cell architecture in an #Asgard archaeon.</title>
        <authorList>
            <person name="Ponce Toledo R.I."/>
            <person name="Schleper C."/>
            <person name="Rodrigues Oliveira T."/>
            <person name="Wollweber F."/>
            <person name="Xu J."/>
            <person name="Rittmann S."/>
            <person name="Klingl A."/>
            <person name="Pilhofer M."/>
        </authorList>
    </citation>
    <scope>NUCLEOTIDE SEQUENCE</scope>
    <source>
        <strain evidence="4">B-35</strain>
    </source>
</reference>
<keyword evidence="1" id="KW-0677">Repeat</keyword>
<dbReference type="EMBL" id="CP104013">
    <property type="protein sequence ID" value="UYP45642.1"/>
    <property type="molecule type" value="Genomic_DNA"/>
</dbReference>
<gene>
    <name evidence="4" type="ORF">NEF87_001927</name>
</gene>
<dbReference type="PROSITE" id="PS50005">
    <property type="entry name" value="TPR"/>
    <property type="match status" value="1"/>
</dbReference>
<dbReference type="InterPro" id="IPR019734">
    <property type="entry name" value="TPR_rpt"/>
</dbReference>
<proteinExistence type="predicted"/>
<protein>
    <recommendedName>
        <fullName evidence="6">Tetratricopeptide repeat protein</fullName>
    </recommendedName>
</protein>
<dbReference type="Pfam" id="PF13424">
    <property type="entry name" value="TPR_12"/>
    <property type="match status" value="1"/>
</dbReference>
<dbReference type="InterPro" id="IPR011990">
    <property type="entry name" value="TPR-like_helical_dom_sf"/>
</dbReference>
<evidence type="ECO:0000256" key="3">
    <source>
        <dbReference type="PROSITE-ProRule" id="PRU00339"/>
    </source>
</evidence>
<organism evidence="4 5">
    <name type="scientific">Candidatus Lokiarchaeum ossiferum</name>
    <dbReference type="NCBI Taxonomy" id="2951803"/>
    <lineage>
        <taxon>Archaea</taxon>
        <taxon>Promethearchaeati</taxon>
        <taxon>Promethearchaeota</taxon>
        <taxon>Promethearchaeia</taxon>
        <taxon>Promethearchaeales</taxon>
        <taxon>Promethearchaeaceae</taxon>
        <taxon>Candidatus Lokiarchaeum</taxon>
    </lineage>
</organism>
<dbReference type="PANTHER" id="PTHR45641:SF19">
    <property type="entry name" value="NEPHROCYSTIN-3"/>
    <property type="match status" value="1"/>
</dbReference>
<evidence type="ECO:0008006" key="6">
    <source>
        <dbReference type="Google" id="ProtNLM"/>
    </source>
</evidence>
<keyword evidence="5" id="KW-1185">Reference proteome</keyword>
<dbReference type="Gene3D" id="1.25.40.10">
    <property type="entry name" value="Tetratricopeptide repeat domain"/>
    <property type="match status" value="2"/>
</dbReference>
<dbReference type="PANTHER" id="PTHR45641">
    <property type="entry name" value="TETRATRICOPEPTIDE REPEAT PROTEIN (AFU_ORTHOLOGUE AFUA_6G03870)"/>
    <property type="match status" value="1"/>
</dbReference>
<dbReference type="SMART" id="SM00028">
    <property type="entry name" value="TPR"/>
    <property type="match status" value="4"/>
</dbReference>
<evidence type="ECO:0000256" key="2">
    <source>
        <dbReference type="ARBA" id="ARBA00022803"/>
    </source>
</evidence>
<sequence length="500" mass="58581">MESSTFFEIKAISDKEDPILLKQVEENHPRFSSLSEPLKQFIIIKQLHIDSRYKEAIKHLEGYFSSTIPVDFEEYALFLCWIDELISANQINVLKIKLKEFEQYFHDFKGSEKEQDYLRCTLLIFKAYLQVFQGNLIDAKNILLSIKKDLKKQNFLVEQAQIYNILARINFSQDKVPEAISMLEKTRKIYSELSIDKGIARTLNNMAVIQQKNEEYDLAITSLEESTRIARKSANYSLIASNKINLGNIYSNIGRYHIAKKNYEDALKFFDKKDDLLRIAAICTNLGQLFMRTKKFKEAKLYLQKAILLFNQLEVDFLQIEPLYISFLISLDCSNEPKAMEIYSKMMDLWNKYPQKVDQTYLKLGNLLMVVQFQEKASVTELLELVLEMFVKNRMKIEFQINISSSLIKIIRMRINNNLNSPRILELKPYVSRLTHLANKTPSCFISINKCLLDCYVTYFERDHKGLEEKIHELKKLNAKLHLDFVTSEIEILEKSLNLI</sequence>